<reference evidence="1 2" key="1">
    <citation type="submission" date="2020-04" db="EMBL/GenBank/DDBJ databases">
        <title>Molecular characterization of pseudomonads from Agaricus bisporus reveal novel blotch 2 pathogens in Western Europe.</title>
        <authorList>
            <person name="Taparia T."/>
            <person name="Krijger M."/>
            <person name="Haynes E."/>
            <person name="Elpinstone J.G."/>
            <person name="Noble R."/>
            <person name="Van Der Wolf J."/>
        </authorList>
    </citation>
    <scope>NUCLEOTIDE SEQUENCE [LARGE SCALE GENOMIC DNA]</scope>
    <source>
        <strain evidence="1 2">IPO3738</strain>
    </source>
</reference>
<comment type="caution">
    <text evidence="1">The sequence shown here is derived from an EMBL/GenBank/DDBJ whole genome shotgun (WGS) entry which is preliminary data.</text>
</comment>
<dbReference type="AlphaFoldDB" id="A0A7Y7Y2X1"/>
<evidence type="ECO:0000313" key="2">
    <source>
        <dbReference type="Proteomes" id="UP000517547"/>
    </source>
</evidence>
<name>A0A7Y7Y2X1_9PSED</name>
<dbReference type="EMBL" id="JACAQE010000009">
    <property type="protein sequence ID" value="NWC16944.1"/>
    <property type="molecule type" value="Genomic_DNA"/>
</dbReference>
<dbReference type="GeneID" id="57660099"/>
<organism evidence="1 2">
    <name type="scientific">Pseudomonas gingeri</name>
    <dbReference type="NCBI Taxonomy" id="117681"/>
    <lineage>
        <taxon>Bacteria</taxon>
        <taxon>Pseudomonadati</taxon>
        <taxon>Pseudomonadota</taxon>
        <taxon>Gammaproteobacteria</taxon>
        <taxon>Pseudomonadales</taxon>
        <taxon>Pseudomonadaceae</taxon>
        <taxon>Pseudomonas</taxon>
    </lineage>
</organism>
<gene>
    <name evidence="1" type="ORF">HX845_25015</name>
</gene>
<dbReference type="Proteomes" id="UP000517547">
    <property type="component" value="Unassembled WGS sequence"/>
</dbReference>
<accession>A0A7Y7Y2X1</accession>
<proteinExistence type="predicted"/>
<dbReference type="RefSeq" id="WP_017123449.1">
    <property type="nucleotide sequence ID" value="NZ_JACAOK010000031.1"/>
</dbReference>
<sequence length="101" mass="11312">MNLQELNSFALAGRIDELNLISLEGGIYLLEARMHGAAYPLNDDHGQTLHLRSVEHAREVLERMPKLPFHLIHTSVHDEMCGMPASAEDSLKVPIAFHSGW</sequence>
<protein>
    <recommendedName>
        <fullName evidence="3">Cation transporter</fullName>
    </recommendedName>
</protein>
<evidence type="ECO:0000313" key="1">
    <source>
        <dbReference type="EMBL" id="NWC16944.1"/>
    </source>
</evidence>
<dbReference type="Pfam" id="PF20090">
    <property type="entry name" value="DUF6482"/>
    <property type="match status" value="1"/>
</dbReference>
<dbReference type="InterPro" id="IPR045508">
    <property type="entry name" value="DUF6482"/>
</dbReference>
<evidence type="ECO:0008006" key="3">
    <source>
        <dbReference type="Google" id="ProtNLM"/>
    </source>
</evidence>